<accession>A0AAW9L027</accession>
<protein>
    <submittedName>
        <fullName evidence="1">Uncharacterized protein</fullName>
    </submittedName>
</protein>
<organism evidence="1 2">
    <name type="scientific">Actinomyces oris</name>
    <dbReference type="NCBI Taxonomy" id="544580"/>
    <lineage>
        <taxon>Bacteria</taxon>
        <taxon>Bacillati</taxon>
        <taxon>Actinomycetota</taxon>
        <taxon>Actinomycetes</taxon>
        <taxon>Actinomycetales</taxon>
        <taxon>Actinomycetaceae</taxon>
        <taxon>Actinomyces</taxon>
    </lineage>
</organism>
<dbReference type="RefSeq" id="WP_322913103.1">
    <property type="nucleotide sequence ID" value="NZ_JAXBCZ010000002.1"/>
</dbReference>
<dbReference type="AlphaFoldDB" id="A0AAW9L027"/>
<name>A0AAW9L027_9ACTO</name>
<sequence length="52" mass="5665">MIADVIARALTQWTPEDPASCDPAWAETMRQDLEQAQILIAEALANLNQPGS</sequence>
<keyword evidence="2" id="KW-1185">Reference proteome</keyword>
<reference evidence="1 2" key="1">
    <citation type="submission" date="2023-06" db="EMBL/GenBank/DDBJ databases">
        <title>Actinomyces orist ORNL 0101 HMT-893 genome.</title>
        <authorList>
            <person name="Johnston C.D."/>
            <person name="Chen T."/>
            <person name="Dewhirst F.E."/>
        </authorList>
    </citation>
    <scope>NUCLEOTIDE SEQUENCE [LARGE SCALE GENOMIC DNA]</scope>
    <source>
        <strain evidence="1 2">ORNL 0101</strain>
    </source>
</reference>
<proteinExistence type="predicted"/>
<comment type="caution">
    <text evidence="1">The sequence shown here is derived from an EMBL/GenBank/DDBJ whole genome shotgun (WGS) entry which is preliminary data.</text>
</comment>
<dbReference type="EMBL" id="JAXBCZ010000002">
    <property type="protein sequence ID" value="MEA1305645.1"/>
    <property type="molecule type" value="Genomic_DNA"/>
</dbReference>
<dbReference type="Proteomes" id="UP001289581">
    <property type="component" value="Unassembled WGS sequence"/>
</dbReference>
<evidence type="ECO:0000313" key="2">
    <source>
        <dbReference type="Proteomes" id="UP001289581"/>
    </source>
</evidence>
<gene>
    <name evidence="1" type="ORF">QU665_11310</name>
</gene>
<evidence type="ECO:0000313" key="1">
    <source>
        <dbReference type="EMBL" id="MEA1305645.1"/>
    </source>
</evidence>